<organism evidence="4 5">
    <name type="scientific">Gordonia aichiensis NBRC 108223</name>
    <dbReference type="NCBI Taxonomy" id="1220583"/>
    <lineage>
        <taxon>Bacteria</taxon>
        <taxon>Bacillati</taxon>
        <taxon>Actinomycetota</taxon>
        <taxon>Actinomycetes</taxon>
        <taxon>Mycobacteriales</taxon>
        <taxon>Gordoniaceae</taxon>
        <taxon>Gordonia</taxon>
    </lineage>
</organism>
<sequence>MAPGEPTIRAAGADDALAIAVAHVRSWRSAYRGLIAQEVLDALDPQERAARYVFDRSLPDGPYTLIAEAAGTVLAHVTVGRSSEDPSLGEVWSLYVDPGHWRSGTGRALLRAGSSALAAAGFDAAVLWVLEGNTKASSFYEADGWRADGRRRTVEIGDAAVSEVCFRRMLDDPRLWR</sequence>
<reference evidence="4 5" key="1">
    <citation type="submission" date="2012-12" db="EMBL/GenBank/DDBJ databases">
        <title>Whole genome shotgun sequence of Gordonia aichiensis NBRC 108223.</title>
        <authorList>
            <person name="Isaki-Nakamura S."/>
            <person name="Hosoyama A."/>
            <person name="Tsuchikane K."/>
            <person name="Ando Y."/>
            <person name="Baba S."/>
            <person name="Ohji S."/>
            <person name="Hamada M."/>
            <person name="Tamura T."/>
            <person name="Yamazoe A."/>
            <person name="Yamazaki S."/>
            <person name="Fujita N."/>
        </authorList>
    </citation>
    <scope>NUCLEOTIDE SEQUENCE [LARGE SCALE GENOMIC DNA]</scope>
    <source>
        <strain evidence="4 5">NBRC 108223</strain>
    </source>
</reference>
<evidence type="ECO:0000256" key="1">
    <source>
        <dbReference type="ARBA" id="ARBA00022679"/>
    </source>
</evidence>
<feature type="domain" description="N-acetyltransferase" evidence="3">
    <location>
        <begin position="22"/>
        <end position="168"/>
    </location>
</feature>
<evidence type="ECO:0000313" key="4">
    <source>
        <dbReference type="EMBL" id="GAC47106.1"/>
    </source>
</evidence>
<name>L7KF41_9ACTN</name>
<dbReference type="InterPro" id="IPR050832">
    <property type="entry name" value="Bact_Acetyltransf"/>
</dbReference>
<dbReference type="CDD" id="cd04301">
    <property type="entry name" value="NAT_SF"/>
    <property type="match status" value="1"/>
</dbReference>
<keyword evidence="1" id="KW-0808">Transferase</keyword>
<dbReference type="STRING" id="1220583.GOACH_03_01220"/>
<evidence type="ECO:0000313" key="5">
    <source>
        <dbReference type="Proteomes" id="UP000010988"/>
    </source>
</evidence>
<keyword evidence="2" id="KW-0012">Acyltransferase</keyword>
<dbReference type="PANTHER" id="PTHR43877">
    <property type="entry name" value="AMINOALKYLPHOSPHONATE N-ACETYLTRANSFERASE-RELATED-RELATED"/>
    <property type="match status" value="1"/>
</dbReference>
<evidence type="ECO:0000256" key="2">
    <source>
        <dbReference type="ARBA" id="ARBA00023315"/>
    </source>
</evidence>
<gene>
    <name evidence="4" type="ORF">GOACH_03_01220</name>
</gene>
<dbReference type="SUPFAM" id="SSF55729">
    <property type="entry name" value="Acyl-CoA N-acyltransferases (Nat)"/>
    <property type="match status" value="1"/>
</dbReference>
<dbReference type="Proteomes" id="UP000010988">
    <property type="component" value="Unassembled WGS sequence"/>
</dbReference>
<dbReference type="RefSeq" id="WP_005169776.1">
    <property type="nucleotide sequence ID" value="NZ_BANR01000003.1"/>
</dbReference>
<dbReference type="OrthoDB" id="5243635at2"/>
<protein>
    <recommendedName>
        <fullName evidence="3">N-acetyltransferase domain-containing protein</fullName>
    </recommendedName>
</protein>
<keyword evidence="5" id="KW-1185">Reference proteome</keyword>
<dbReference type="PROSITE" id="PS51186">
    <property type="entry name" value="GNAT"/>
    <property type="match status" value="1"/>
</dbReference>
<dbReference type="Pfam" id="PF00583">
    <property type="entry name" value="Acetyltransf_1"/>
    <property type="match status" value="1"/>
</dbReference>
<accession>L7KF41</accession>
<dbReference type="EMBL" id="BANR01000003">
    <property type="protein sequence ID" value="GAC47106.1"/>
    <property type="molecule type" value="Genomic_DNA"/>
</dbReference>
<dbReference type="InterPro" id="IPR016181">
    <property type="entry name" value="Acyl_CoA_acyltransferase"/>
</dbReference>
<evidence type="ECO:0000259" key="3">
    <source>
        <dbReference type="PROSITE" id="PS51186"/>
    </source>
</evidence>
<dbReference type="eggNOG" id="COG0456">
    <property type="taxonomic scope" value="Bacteria"/>
</dbReference>
<dbReference type="GO" id="GO:0016747">
    <property type="term" value="F:acyltransferase activity, transferring groups other than amino-acyl groups"/>
    <property type="evidence" value="ECO:0007669"/>
    <property type="project" value="InterPro"/>
</dbReference>
<proteinExistence type="predicted"/>
<dbReference type="AlphaFoldDB" id="L7KF41"/>
<comment type="caution">
    <text evidence="4">The sequence shown here is derived from an EMBL/GenBank/DDBJ whole genome shotgun (WGS) entry which is preliminary data.</text>
</comment>
<dbReference type="InterPro" id="IPR000182">
    <property type="entry name" value="GNAT_dom"/>
</dbReference>
<dbReference type="Gene3D" id="3.40.630.30">
    <property type="match status" value="1"/>
</dbReference>
<dbReference type="PANTHER" id="PTHR43877:SF1">
    <property type="entry name" value="ACETYLTRANSFERASE"/>
    <property type="match status" value="1"/>
</dbReference>